<evidence type="ECO:0000256" key="2">
    <source>
        <dbReference type="ARBA" id="ARBA00022475"/>
    </source>
</evidence>
<keyword evidence="4" id="KW-0378">Hydrolase</keyword>
<accession>A0A4V2F5H0</accession>
<dbReference type="InterPro" id="IPR036938">
    <property type="entry name" value="PAP2/HPO_sf"/>
</dbReference>
<dbReference type="SUPFAM" id="SSF48317">
    <property type="entry name" value="Acid phosphatase/Vanadium-dependent haloperoxidase"/>
    <property type="match status" value="1"/>
</dbReference>
<dbReference type="Proteomes" id="UP000292927">
    <property type="component" value="Unassembled WGS sequence"/>
</dbReference>
<feature type="transmembrane region" description="Helical" evidence="7">
    <location>
        <begin position="148"/>
        <end position="167"/>
    </location>
</feature>
<dbReference type="AlphaFoldDB" id="A0A4V2F5H0"/>
<keyword evidence="10" id="KW-1185">Reference proteome</keyword>
<dbReference type="InterPro" id="IPR000326">
    <property type="entry name" value="PAP2/HPO"/>
</dbReference>
<feature type="transmembrane region" description="Helical" evidence="7">
    <location>
        <begin position="23"/>
        <end position="46"/>
    </location>
</feature>
<dbReference type="OrthoDB" id="9789113at2"/>
<dbReference type="PANTHER" id="PTHR14969">
    <property type="entry name" value="SPHINGOSINE-1-PHOSPHATE PHOSPHOHYDROLASE"/>
    <property type="match status" value="1"/>
</dbReference>
<dbReference type="PANTHER" id="PTHR14969:SF62">
    <property type="entry name" value="DECAPRENYLPHOSPHORYL-5-PHOSPHORIBOSE PHOSPHATASE RV3807C-RELATED"/>
    <property type="match status" value="1"/>
</dbReference>
<keyword evidence="5 7" id="KW-1133">Transmembrane helix</keyword>
<dbReference type="RefSeq" id="WP_130436108.1">
    <property type="nucleotide sequence ID" value="NZ_SGXF01000007.1"/>
</dbReference>
<protein>
    <submittedName>
        <fullName evidence="9">Undecaprenyl-diphosphatase</fullName>
    </submittedName>
</protein>
<keyword evidence="6 7" id="KW-0472">Membrane</keyword>
<evidence type="ECO:0000259" key="8">
    <source>
        <dbReference type="SMART" id="SM00014"/>
    </source>
</evidence>
<reference evidence="9 10" key="1">
    <citation type="submission" date="2019-02" db="EMBL/GenBank/DDBJ databases">
        <title>Genomic Encyclopedia of Type Strains, Phase IV (KMG-IV): sequencing the most valuable type-strain genomes for metagenomic binning, comparative biology and taxonomic classification.</title>
        <authorList>
            <person name="Goeker M."/>
        </authorList>
    </citation>
    <scope>NUCLEOTIDE SEQUENCE [LARGE SCALE GENOMIC DNA]</scope>
    <source>
        <strain evidence="9 10">DSM 29486</strain>
    </source>
</reference>
<dbReference type="GO" id="GO:0016787">
    <property type="term" value="F:hydrolase activity"/>
    <property type="evidence" value="ECO:0007669"/>
    <property type="project" value="UniProtKB-KW"/>
</dbReference>
<evidence type="ECO:0000256" key="3">
    <source>
        <dbReference type="ARBA" id="ARBA00022692"/>
    </source>
</evidence>
<dbReference type="SMART" id="SM00014">
    <property type="entry name" value="acidPPc"/>
    <property type="match status" value="1"/>
</dbReference>
<evidence type="ECO:0000256" key="5">
    <source>
        <dbReference type="ARBA" id="ARBA00022989"/>
    </source>
</evidence>
<organism evidence="9 10">
    <name type="scientific">Cuneatibacter caecimuris</name>
    <dbReference type="NCBI Taxonomy" id="1796618"/>
    <lineage>
        <taxon>Bacteria</taxon>
        <taxon>Bacillati</taxon>
        <taxon>Bacillota</taxon>
        <taxon>Clostridia</taxon>
        <taxon>Lachnospirales</taxon>
        <taxon>Lachnospiraceae</taxon>
        <taxon>Cuneatibacter</taxon>
    </lineage>
</organism>
<gene>
    <name evidence="9" type="ORF">EV209_2860</name>
</gene>
<dbReference type="Gene3D" id="1.20.144.10">
    <property type="entry name" value="Phosphatidic acid phosphatase type 2/haloperoxidase"/>
    <property type="match status" value="2"/>
</dbReference>
<evidence type="ECO:0000256" key="6">
    <source>
        <dbReference type="ARBA" id="ARBA00023136"/>
    </source>
</evidence>
<evidence type="ECO:0000256" key="7">
    <source>
        <dbReference type="SAM" id="Phobius"/>
    </source>
</evidence>
<evidence type="ECO:0000256" key="1">
    <source>
        <dbReference type="ARBA" id="ARBA00004651"/>
    </source>
</evidence>
<comment type="caution">
    <text evidence="9">The sequence shown here is derived from an EMBL/GenBank/DDBJ whole genome shotgun (WGS) entry which is preliminary data.</text>
</comment>
<dbReference type="CDD" id="cd03392">
    <property type="entry name" value="PAP2_like_2"/>
    <property type="match status" value="1"/>
</dbReference>
<proteinExistence type="predicted"/>
<evidence type="ECO:0000313" key="9">
    <source>
        <dbReference type="EMBL" id="RZS92789.1"/>
    </source>
</evidence>
<name>A0A4V2F5H0_9FIRM</name>
<comment type="subcellular location">
    <subcellularLocation>
        <location evidence="1">Cell membrane</location>
        <topology evidence="1">Multi-pass membrane protein</topology>
    </subcellularLocation>
</comment>
<feature type="transmembrane region" description="Helical" evidence="7">
    <location>
        <begin position="124"/>
        <end position="142"/>
    </location>
</feature>
<evidence type="ECO:0000313" key="10">
    <source>
        <dbReference type="Proteomes" id="UP000292927"/>
    </source>
</evidence>
<dbReference type="Pfam" id="PF01569">
    <property type="entry name" value="PAP2"/>
    <property type="match status" value="1"/>
</dbReference>
<keyword evidence="3 7" id="KW-0812">Transmembrane</keyword>
<evidence type="ECO:0000256" key="4">
    <source>
        <dbReference type="ARBA" id="ARBA00022801"/>
    </source>
</evidence>
<dbReference type="EMBL" id="SGXF01000007">
    <property type="protein sequence ID" value="RZS92789.1"/>
    <property type="molecule type" value="Genomic_DNA"/>
</dbReference>
<feature type="domain" description="Phosphatidic acid phosphatase type 2/haloperoxidase" evidence="8">
    <location>
        <begin position="53"/>
        <end position="163"/>
    </location>
</feature>
<sequence length="184" mass="20177">MTAFEIGILEGLQKIHNPVLDQIMVMITSLGNAGIFWILTAILLLCIPKTRKYGCCMAATLVVHLLICNLGLKPLVHRTRPYEISGFTGLIVARPVDFSFPSGHTMVSFACAPVIWYMNRRLGIAAFILAALIGFSRLYLYVHFPTDVLCGMVLGLAVGFLVMNMFGKWILSKGGKRDVSGGDL</sequence>
<dbReference type="GO" id="GO:0005886">
    <property type="term" value="C:plasma membrane"/>
    <property type="evidence" value="ECO:0007669"/>
    <property type="project" value="UniProtKB-SubCell"/>
</dbReference>
<keyword evidence="2" id="KW-1003">Cell membrane</keyword>